<comment type="caution">
    <text evidence="2">The sequence shown here is derived from an EMBL/GenBank/DDBJ whole genome shotgun (WGS) entry which is preliminary data.</text>
</comment>
<proteinExistence type="predicted"/>
<sequence length="76" mass="8689">MGARCSARRRRRELSAGRVPRERRLCEPPPRIAARTRFAPFRPRLSRRSHSTAPTPKPARTLSPPFALHPQGIRPD</sequence>
<feature type="region of interest" description="Disordered" evidence="1">
    <location>
        <begin position="1"/>
        <end position="76"/>
    </location>
</feature>
<organism evidence="2 3">
    <name type="scientific">Burkholderia thailandensis</name>
    <dbReference type="NCBI Taxonomy" id="57975"/>
    <lineage>
        <taxon>Bacteria</taxon>
        <taxon>Pseudomonadati</taxon>
        <taxon>Pseudomonadota</taxon>
        <taxon>Betaproteobacteria</taxon>
        <taxon>Burkholderiales</taxon>
        <taxon>Burkholderiaceae</taxon>
        <taxon>Burkholderia</taxon>
        <taxon>pseudomallei group</taxon>
    </lineage>
</organism>
<feature type="compositionally biased region" description="Low complexity" evidence="1">
    <location>
        <begin position="32"/>
        <end position="43"/>
    </location>
</feature>
<feature type="compositionally biased region" description="Basic residues" evidence="1">
    <location>
        <begin position="1"/>
        <end position="12"/>
    </location>
</feature>
<feature type="compositionally biased region" description="Basic and acidic residues" evidence="1">
    <location>
        <begin position="13"/>
        <end position="26"/>
    </location>
</feature>
<dbReference type="EMBL" id="QXCT01000001">
    <property type="protein sequence ID" value="MDW9251643.1"/>
    <property type="molecule type" value="Genomic_DNA"/>
</dbReference>
<protein>
    <submittedName>
        <fullName evidence="2">Uncharacterized protein</fullName>
    </submittedName>
</protein>
<name>A0AAW9CRD9_BURTH</name>
<reference evidence="2" key="1">
    <citation type="submission" date="2018-08" db="EMBL/GenBank/DDBJ databases">
        <title>Identification of Burkholderia cepacia strains that express a Burkholderia pseudomallei-like capsular polysaccharide.</title>
        <authorList>
            <person name="Burtnick M.N."/>
            <person name="Vongsouvath M."/>
            <person name="Newton P."/>
            <person name="Wuthiekanun V."/>
            <person name="Limmathurotsakul D."/>
            <person name="Brett P.J."/>
            <person name="Chantratita N."/>
            <person name="Dance D.A."/>
        </authorList>
    </citation>
    <scope>NUCLEOTIDE SEQUENCE</scope>
    <source>
        <strain evidence="2">SBXCC001</strain>
    </source>
</reference>
<dbReference type="Proteomes" id="UP001272137">
    <property type="component" value="Unassembled WGS sequence"/>
</dbReference>
<accession>A0AAW9CRD9</accession>
<evidence type="ECO:0000313" key="3">
    <source>
        <dbReference type="Proteomes" id="UP001272137"/>
    </source>
</evidence>
<evidence type="ECO:0000256" key="1">
    <source>
        <dbReference type="SAM" id="MobiDB-lite"/>
    </source>
</evidence>
<evidence type="ECO:0000313" key="2">
    <source>
        <dbReference type="EMBL" id="MDW9251643.1"/>
    </source>
</evidence>
<gene>
    <name evidence="2" type="ORF">C7S16_5548</name>
</gene>
<dbReference type="AlphaFoldDB" id="A0AAW9CRD9"/>